<dbReference type="CDD" id="cd00093">
    <property type="entry name" value="HTH_XRE"/>
    <property type="match status" value="1"/>
</dbReference>
<dbReference type="PANTHER" id="PTHR37301">
    <property type="entry name" value="DNA-BINDING PROTEIN-RELATED"/>
    <property type="match status" value="1"/>
</dbReference>
<sequence>MAVNYNKLWKMMIDKNMSKTELTHLAGISTNAMAKLGKNEDVRVNILEKLCTSLDCKLDDIVEFVPDSRE</sequence>
<accession>A0A926DMC5</accession>
<protein>
    <submittedName>
        <fullName evidence="2">Helix-turn-helix transcriptional regulator</fullName>
    </submittedName>
</protein>
<dbReference type="PANTHER" id="PTHR37301:SF1">
    <property type="entry name" value="DNA-BINDING PROTEIN"/>
    <property type="match status" value="1"/>
</dbReference>
<dbReference type="Proteomes" id="UP000611762">
    <property type="component" value="Unassembled WGS sequence"/>
</dbReference>
<organism evidence="2 3">
    <name type="scientific">Congzhengia minquanensis</name>
    <dbReference type="NCBI Taxonomy" id="2763657"/>
    <lineage>
        <taxon>Bacteria</taxon>
        <taxon>Bacillati</taxon>
        <taxon>Bacillota</taxon>
        <taxon>Clostridia</taxon>
        <taxon>Eubacteriales</taxon>
        <taxon>Oscillospiraceae</taxon>
        <taxon>Congzhengia</taxon>
    </lineage>
</organism>
<comment type="caution">
    <text evidence="2">The sequence shown here is derived from an EMBL/GenBank/DDBJ whole genome shotgun (WGS) entry which is preliminary data.</text>
</comment>
<feature type="domain" description="HTH cro/C1-type" evidence="1">
    <location>
        <begin position="7"/>
        <end position="67"/>
    </location>
</feature>
<evidence type="ECO:0000313" key="2">
    <source>
        <dbReference type="EMBL" id="MBC8540354.1"/>
    </source>
</evidence>
<name>A0A926DMC5_9FIRM</name>
<dbReference type="InterPro" id="IPR010982">
    <property type="entry name" value="Lambda_DNA-bd_dom_sf"/>
</dbReference>
<dbReference type="EMBL" id="JACRSU010000001">
    <property type="protein sequence ID" value="MBC8540354.1"/>
    <property type="molecule type" value="Genomic_DNA"/>
</dbReference>
<keyword evidence="3" id="KW-1185">Reference proteome</keyword>
<gene>
    <name evidence="2" type="ORF">H8698_05130</name>
</gene>
<dbReference type="RefSeq" id="WP_249311467.1">
    <property type="nucleotide sequence ID" value="NZ_JACRSU010000001.1"/>
</dbReference>
<evidence type="ECO:0000259" key="1">
    <source>
        <dbReference type="Pfam" id="PF13443"/>
    </source>
</evidence>
<dbReference type="GO" id="GO:0003677">
    <property type="term" value="F:DNA binding"/>
    <property type="evidence" value="ECO:0007669"/>
    <property type="project" value="InterPro"/>
</dbReference>
<dbReference type="InterPro" id="IPR001387">
    <property type="entry name" value="Cro/C1-type_HTH"/>
</dbReference>
<dbReference type="Pfam" id="PF13443">
    <property type="entry name" value="HTH_26"/>
    <property type="match status" value="1"/>
</dbReference>
<dbReference type="AlphaFoldDB" id="A0A926DMC5"/>
<dbReference type="Gene3D" id="1.10.260.40">
    <property type="entry name" value="lambda repressor-like DNA-binding domains"/>
    <property type="match status" value="1"/>
</dbReference>
<dbReference type="SUPFAM" id="SSF47413">
    <property type="entry name" value="lambda repressor-like DNA-binding domains"/>
    <property type="match status" value="1"/>
</dbReference>
<reference evidence="2" key="1">
    <citation type="submission" date="2020-08" db="EMBL/GenBank/DDBJ databases">
        <title>Genome public.</title>
        <authorList>
            <person name="Liu C."/>
            <person name="Sun Q."/>
        </authorList>
    </citation>
    <scope>NUCLEOTIDE SEQUENCE</scope>
    <source>
        <strain evidence="2">H8</strain>
    </source>
</reference>
<proteinExistence type="predicted"/>
<evidence type="ECO:0000313" key="3">
    <source>
        <dbReference type="Proteomes" id="UP000611762"/>
    </source>
</evidence>